<dbReference type="Pfam" id="PF00892">
    <property type="entry name" value="EamA"/>
    <property type="match status" value="2"/>
</dbReference>
<accession>A0A6G8IJU8</accession>
<dbReference type="SUPFAM" id="SSF103481">
    <property type="entry name" value="Multidrug resistance efflux transporter EmrE"/>
    <property type="match status" value="2"/>
</dbReference>
<feature type="transmembrane region" description="Helical" evidence="1">
    <location>
        <begin position="143"/>
        <end position="161"/>
    </location>
</feature>
<evidence type="ECO:0000256" key="1">
    <source>
        <dbReference type="SAM" id="Phobius"/>
    </source>
</evidence>
<dbReference type="InterPro" id="IPR000620">
    <property type="entry name" value="EamA_dom"/>
</dbReference>
<organism evidence="3 4">
    <name type="scientific">Hydrogenophaga crocea</name>
    <dbReference type="NCBI Taxonomy" id="2716225"/>
    <lineage>
        <taxon>Bacteria</taxon>
        <taxon>Pseudomonadati</taxon>
        <taxon>Pseudomonadota</taxon>
        <taxon>Betaproteobacteria</taxon>
        <taxon>Burkholderiales</taxon>
        <taxon>Comamonadaceae</taxon>
        <taxon>Hydrogenophaga</taxon>
    </lineage>
</organism>
<keyword evidence="1" id="KW-0812">Transmembrane</keyword>
<sequence>MNAASISLAPSPNPRLALGIAVGLLAASIGALYTVFARWGIGHGLQAPDLTVLRFGVAGLVTLPVLLWAWRADAAQFVQRWRLWAGVALLAGTPFGLLMFGALQFAPPSHAAVFPFAAMSVMGLILSALVLGDRITARKGLGIGVVLSGLVLLSGVEASSFTARAALGDAMFIAAGTLWAGFGILLRKHRLDPLLATAVVSFSALVTYVPVYLLATGGARLLAAAPAVLWTEVLVQGLIAGAGTLFTYAKMVSLLGPSRAAVFPALAPGLAALMAWPVLGHVPTVAETTGLVVVMSGLLVAVTGASRR</sequence>
<dbReference type="InterPro" id="IPR037185">
    <property type="entry name" value="EmrE-like"/>
</dbReference>
<keyword evidence="1" id="KW-1133">Transmembrane helix</keyword>
<feature type="transmembrane region" description="Helical" evidence="1">
    <location>
        <begin position="193"/>
        <end position="215"/>
    </location>
</feature>
<feature type="domain" description="EamA" evidence="2">
    <location>
        <begin position="167"/>
        <end position="302"/>
    </location>
</feature>
<feature type="domain" description="EamA" evidence="2">
    <location>
        <begin position="18"/>
        <end position="154"/>
    </location>
</feature>
<feature type="transmembrane region" description="Helical" evidence="1">
    <location>
        <begin position="83"/>
        <end position="106"/>
    </location>
</feature>
<evidence type="ECO:0000313" key="3">
    <source>
        <dbReference type="EMBL" id="QIM53389.1"/>
    </source>
</evidence>
<feature type="transmembrane region" description="Helical" evidence="1">
    <location>
        <begin position="285"/>
        <end position="305"/>
    </location>
</feature>
<feature type="transmembrane region" description="Helical" evidence="1">
    <location>
        <begin position="16"/>
        <end position="39"/>
    </location>
</feature>
<feature type="transmembrane region" description="Helical" evidence="1">
    <location>
        <begin position="51"/>
        <end position="71"/>
    </location>
</feature>
<reference evidence="3 4" key="1">
    <citation type="submission" date="2020-03" db="EMBL/GenBank/DDBJ databases">
        <title>Hydrogenophaga sp. nov. isolated from cyanobacterial mat.</title>
        <authorList>
            <person name="Thorat V."/>
            <person name="Kirdat K."/>
            <person name="Tiwarekar B."/>
            <person name="Costa E.D."/>
            <person name="Yadav A."/>
        </authorList>
    </citation>
    <scope>NUCLEOTIDE SEQUENCE [LARGE SCALE GENOMIC DNA]</scope>
    <source>
        <strain evidence="3 4">BA0156</strain>
    </source>
</reference>
<dbReference type="PANTHER" id="PTHR22911:SF137">
    <property type="entry name" value="SOLUTE CARRIER FAMILY 35 MEMBER G2-RELATED"/>
    <property type="match status" value="1"/>
</dbReference>
<dbReference type="Proteomes" id="UP000503162">
    <property type="component" value="Chromosome"/>
</dbReference>
<feature type="transmembrane region" description="Helical" evidence="1">
    <location>
        <begin position="167"/>
        <end position="186"/>
    </location>
</feature>
<dbReference type="KEGG" id="hcz:G9Q37_15105"/>
<feature type="transmembrane region" description="Helical" evidence="1">
    <location>
        <begin position="227"/>
        <end position="248"/>
    </location>
</feature>
<evidence type="ECO:0000259" key="2">
    <source>
        <dbReference type="Pfam" id="PF00892"/>
    </source>
</evidence>
<keyword evidence="4" id="KW-1185">Reference proteome</keyword>
<dbReference type="EMBL" id="CP049989">
    <property type="protein sequence ID" value="QIM53389.1"/>
    <property type="molecule type" value="Genomic_DNA"/>
</dbReference>
<dbReference type="GO" id="GO:0016020">
    <property type="term" value="C:membrane"/>
    <property type="evidence" value="ECO:0007669"/>
    <property type="project" value="InterPro"/>
</dbReference>
<name>A0A6G8IJU8_9BURK</name>
<protein>
    <submittedName>
        <fullName evidence="3">DMT family transporter</fullName>
    </submittedName>
</protein>
<feature type="transmembrane region" description="Helical" evidence="1">
    <location>
        <begin position="112"/>
        <end position="131"/>
    </location>
</feature>
<dbReference type="RefSeq" id="WP_166228408.1">
    <property type="nucleotide sequence ID" value="NZ_CP049989.1"/>
</dbReference>
<evidence type="ECO:0000313" key="4">
    <source>
        <dbReference type="Proteomes" id="UP000503162"/>
    </source>
</evidence>
<gene>
    <name evidence="3" type="ORF">G9Q37_15105</name>
</gene>
<dbReference type="AlphaFoldDB" id="A0A6G8IJU8"/>
<dbReference type="PANTHER" id="PTHR22911">
    <property type="entry name" value="ACYL-MALONYL CONDENSING ENZYME-RELATED"/>
    <property type="match status" value="1"/>
</dbReference>
<keyword evidence="1" id="KW-0472">Membrane</keyword>
<proteinExistence type="predicted"/>
<feature type="transmembrane region" description="Helical" evidence="1">
    <location>
        <begin position="260"/>
        <end position="279"/>
    </location>
</feature>